<evidence type="ECO:0000313" key="5">
    <source>
        <dbReference type="Proteomes" id="UP000887575"/>
    </source>
</evidence>
<dbReference type="PANTHER" id="PTHR13000:SF0">
    <property type="entry name" value="NUCLEOPORIN P54"/>
    <property type="match status" value="1"/>
</dbReference>
<protein>
    <recommendedName>
        <fullName evidence="4">Nucleoporin Nup54 alpha-helical domain-containing protein</fullName>
    </recommendedName>
</protein>
<dbReference type="Proteomes" id="UP000887575">
    <property type="component" value="Unassembled WGS sequence"/>
</dbReference>
<dbReference type="WBParaSite" id="MBELARI_LOCUS6329">
    <property type="protein sequence ID" value="MBELARI_LOCUS6329"/>
    <property type="gene ID" value="MBELARI_LOCUS6329"/>
</dbReference>
<dbReference type="InterPro" id="IPR025574">
    <property type="entry name" value="Nucleoporin_FG_rpt"/>
</dbReference>
<name>A0AAF3FGW4_9BILA</name>
<dbReference type="GO" id="GO:0006999">
    <property type="term" value="P:nuclear pore organization"/>
    <property type="evidence" value="ECO:0007669"/>
    <property type="project" value="TreeGrafter"/>
</dbReference>
<dbReference type="GO" id="GO:0044613">
    <property type="term" value="C:nuclear pore central transport channel"/>
    <property type="evidence" value="ECO:0007669"/>
    <property type="project" value="TreeGrafter"/>
</dbReference>
<evidence type="ECO:0000313" key="6">
    <source>
        <dbReference type="WBParaSite" id="MBELARI_LOCUS6329"/>
    </source>
</evidence>
<dbReference type="Pfam" id="PF13874">
    <property type="entry name" value="Nup54"/>
    <property type="match status" value="1"/>
</dbReference>
<sequence length="852" mass="96150">MGALVGGTSKKEQLNHMPTSSVSFLEELPDVVFYAVMEKLPGRIIEKTVRQLSRGFYRRVELHRARLPRVYIDILKVHRNRFGYRRHGDRAMNDLHYTEANLIQHLEYLKERVTFKTIVLNDVNWDMFANCKFECEEFLCCVRKTALSPERFMDIFRSIRPTRKLDIYATGNNKIFPVTSDFFTNNYAIGLQEVRLEGDGNAMVYPLNDTILDSTPSIFCGDFQTSCGCTLNGIQTMLRDWYTSQRQINRFMLRVDGGEAQLQNFWHNLDGLLVNKRLLYKGSISSQLALERANGDVLELYVYIDQREDYLNIFMIRLVPGPEAGLYREFEMSFFSNTQTPPKPLFGSTAATSSTTNLFGSTAPAATQSVGLFGNTATPATATGGTLFGNASTTSNLFSKTGFGSPASTSLFPTNKPTLMTGGGLFGGPTAQQQPTVMRDTLQTILQNSDILVRSITSPQLFGDERDNIVALLNQVAAALGTGDGYHTGDQQPIKYTQDGHLYHFVAVAYNAASEYADSDGMVALVLRTPSTEFVTSAQKQNLEDAFFRFLGNKAEIKPHIESIKALPENCTEVTLYVTQKGKGRITSRELCQYLNQNEQKMQLEQQLKVDTTKIVSRMRMSLQQLNEYLKDVPPGLDTVIWEQYARHNPDPERLIPVPVRGFTALKQRHEAQIAEVNMQHKLVDIMSNRTKNNEAFLAQAWARLEATKAKQQELSFRLIRVLCARVSDARFSQPIDGTEEAVGNALETLLARLSAPEQIKEKLYASVEQIRELQEKQKAANNQVQRSGQKLSDADLLALKRYLARCQDGLENLVKVANNNVQDLNVLMKKNFCREYLRCYFRISFSTLLSS</sequence>
<dbReference type="InterPro" id="IPR025712">
    <property type="entry name" value="Nup54_alpha-helical_dom"/>
</dbReference>
<dbReference type="PANTHER" id="PTHR13000">
    <property type="entry name" value="NUCLEOPORIN P54"/>
    <property type="match status" value="1"/>
</dbReference>
<dbReference type="AlphaFoldDB" id="A0AAF3FGW4"/>
<keyword evidence="3" id="KW-0539">Nucleus</keyword>
<dbReference type="GO" id="GO:0036228">
    <property type="term" value="P:protein localization to nuclear inner membrane"/>
    <property type="evidence" value="ECO:0007669"/>
    <property type="project" value="TreeGrafter"/>
</dbReference>
<evidence type="ECO:0000256" key="1">
    <source>
        <dbReference type="ARBA" id="ARBA00004123"/>
    </source>
</evidence>
<reference evidence="6" key="1">
    <citation type="submission" date="2024-02" db="UniProtKB">
        <authorList>
            <consortium name="WormBaseParasite"/>
        </authorList>
    </citation>
    <scope>IDENTIFICATION</scope>
</reference>
<organism evidence="5 6">
    <name type="scientific">Mesorhabditis belari</name>
    <dbReference type="NCBI Taxonomy" id="2138241"/>
    <lineage>
        <taxon>Eukaryota</taxon>
        <taxon>Metazoa</taxon>
        <taxon>Ecdysozoa</taxon>
        <taxon>Nematoda</taxon>
        <taxon>Chromadorea</taxon>
        <taxon>Rhabditida</taxon>
        <taxon>Rhabditina</taxon>
        <taxon>Rhabditomorpha</taxon>
        <taxon>Rhabditoidea</taxon>
        <taxon>Rhabditidae</taxon>
        <taxon>Mesorhabditinae</taxon>
        <taxon>Mesorhabditis</taxon>
    </lineage>
</organism>
<accession>A0AAF3FGW4</accession>
<comment type="subcellular location">
    <subcellularLocation>
        <location evidence="1">Nucleus</location>
    </subcellularLocation>
</comment>
<keyword evidence="5" id="KW-1185">Reference proteome</keyword>
<dbReference type="GO" id="GO:0006607">
    <property type="term" value="P:NLS-bearing protein import into nucleus"/>
    <property type="evidence" value="ECO:0007669"/>
    <property type="project" value="TreeGrafter"/>
</dbReference>
<keyword evidence="2" id="KW-0813">Transport</keyword>
<evidence type="ECO:0000259" key="4">
    <source>
        <dbReference type="Pfam" id="PF13874"/>
    </source>
</evidence>
<dbReference type="InterPro" id="IPR024864">
    <property type="entry name" value="Nup54/Nup57/Nup44"/>
</dbReference>
<feature type="domain" description="Nucleoporin Nup54 alpha-helical" evidence="4">
    <location>
        <begin position="634"/>
        <end position="765"/>
    </location>
</feature>
<dbReference type="GO" id="GO:0017056">
    <property type="term" value="F:structural constituent of nuclear pore"/>
    <property type="evidence" value="ECO:0007669"/>
    <property type="project" value="TreeGrafter"/>
</dbReference>
<evidence type="ECO:0000256" key="2">
    <source>
        <dbReference type="ARBA" id="ARBA00022448"/>
    </source>
</evidence>
<dbReference type="Pfam" id="PF13634">
    <property type="entry name" value="Nucleoporin_FG"/>
    <property type="match status" value="1"/>
</dbReference>
<evidence type="ECO:0000256" key="3">
    <source>
        <dbReference type="ARBA" id="ARBA00023242"/>
    </source>
</evidence>
<proteinExistence type="predicted"/>